<organism evidence="1 2">
    <name type="scientific">Araneus ventricosus</name>
    <name type="common">Orbweaver spider</name>
    <name type="synonym">Epeira ventricosa</name>
    <dbReference type="NCBI Taxonomy" id="182803"/>
    <lineage>
        <taxon>Eukaryota</taxon>
        <taxon>Metazoa</taxon>
        <taxon>Ecdysozoa</taxon>
        <taxon>Arthropoda</taxon>
        <taxon>Chelicerata</taxon>
        <taxon>Arachnida</taxon>
        <taxon>Araneae</taxon>
        <taxon>Araneomorphae</taxon>
        <taxon>Entelegynae</taxon>
        <taxon>Araneoidea</taxon>
        <taxon>Araneidae</taxon>
        <taxon>Araneus</taxon>
    </lineage>
</organism>
<sequence length="116" mass="13078">MDKKGAEIMAAGDRNVIREALVARDKIILPSPHISPGLMQQFMKDLHQNRPFFACMGQKVPGLSSERLKAGIFLWSLNQIAHKRSHFVNSMNETERKAWILLVAKNVLCNLKALTP</sequence>
<evidence type="ECO:0000313" key="1">
    <source>
        <dbReference type="EMBL" id="GBN59048.1"/>
    </source>
</evidence>
<dbReference type="Proteomes" id="UP000499080">
    <property type="component" value="Unassembled WGS sequence"/>
</dbReference>
<dbReference type="PANTHER" id="PTHR46114:SF1">
    <property type="entry name" value="ZAD DOMAIN-CONTAINING PROTEIN"/>
    <property type="match status" value="1"/>
</dbReference>
<gene>
    <name evidence="1" type="ORF">AVEN_36584_1</name>
</gene>
<proteinExistence type="predicted"/>
<comment type="caution">
    <text evidence="1">The sequence shown here is derived from an EMBL/GenBank/DDBJ whole genome shotgun (WGS) entry which is preliminary data.</text>
</comment>
<accession>A0A4Y2Q4G3</accession>
<dbReference type="EMBL" id="BGPR01013056">
    <property type="protein sequence ID" value="GBN59048.1"/>
    <property type="molecule type" value="Genomic_DNA"/>
</dbReference>
<dbReference type="AlphaFoldDB" id="A0A4Y2Q4G3"/>
<protein>
    <submittedName>
        <fullName evidence="1">Uncharacterized protein</fullName>
    </submittedName>
</protein>
<name>A0A4Y2Q4G3_ARAVE</name>
<evidence type="ECO:0000313" key="2">
    <source>
        <dbReference type="Proteomes" id="UP000499080"/>
    </source>
</evidence>
<dbReference type="PANTHER" id="PTHR46114">
    <property type="entry name" value="APPLE DOMAIN-CONTAINING PROTEIN"/>
    <property type="match status" value="1"/>
</dbReference>
<keyword evidence="2" id="KW-1185">Reference proteome</keyword>
<reference evidence="1 2" key="1">
    <citation type="journal article" date="2019" name="Sci. Rep.">
        <title>Orb-weaving spider Araneus ventricosus genome elucidates the spidroin gene catalogue.</title>
        <authorList>
            <person name="Kono N."/>
            <person name="Nakamura H."/>
            <person name="Ohtoshi R."/>
            <person name="Moran D.A.P."/>
            <person name="Shinohara A."/>
            <person name="Yoshida Y."/>
            <person name="Fujiwara M."/>
            <person name="Mori M."/>
            <person name="Tomita M."/>
            <person name="Arakawa K."/>
        </authorList>
    </citation>
    <scope>NUCLEOTIDE SEQUENCE [LARGE SCALE GENOMIC DNA]</scope>
</reference>